<evidence type="ECO:0000256" key="6">
    <source>
        <dbReference type="ARBA" id="ARBA00022777"/>
    </source>
</evidence>
<dbReference type="GO" id="GO:0007010">
    <property type="term" value="P:cytoskeleton organization"/>
    <property type="evidence" value="ECO:0007669"/>
    <property type="project" value="UniProtKB-ARBA"/>
</dbReference>
<dbReference type="FunFam" id="1.10.510.10:FF:000024">
    <property type="entry name" value="Probable serine/threonine-protein kinase cot-1"/>
    <property type="match status" value="1"/>
</dbReference>
<dbReference type="SUPFAM" id="SSF56112">
    <property type="entry name" value="Protein kinase-like (PK-like)"/>
    <property type="match status" value="1"/>
</dbReference>
<keyword evidence="6 12" id="KW-0418">Kinase</keyword>
<dbReference type="AlphaFoldDB" id="A0A2R5GHN1"/>
<accession>A0A2R5GHN1</accession>
<dbReference type="PROSITE" id="PS50011">
    <property type="entry name" value="PROTEIN_KINASE_DOM"/>
    <property type="match status" value="1"/>
</dbReference>
<evidence type="ECO:0000313" key="12">
    <source>
        <dbReference type="EMBL" id="GBG27384.1"/>
    </source>
</evidence>
<dbReference type="OrthoDB" id="347657at2759"/>
<evidence type="ECO:0000259" key="11">
    <source>
        <dbReference type="PROSITE" id="PS50011"/>
    </source>
</evidence>
<keyword evidence="5" id="KW-0547">Nucleotide-binding</keyword>
<dbReference type="SMART" id="SM00220">
    <property type="entry name" value="S_TKc"/>
    <property type="match status" value="1"/>
</dbReference>
<evidence type="ECO:0000256" key="1">
    <source>
        <dbReference type="ARBA" id="ARBA00012513"/>
    </source>
</evidence>
<organism evidence="12 13">
    <name type="scientific">Hondaea fermentalgiana</name>
    <dbReference type="NCBI Taxonomy" id="2315210"/>
    <lineage>
        <taxon>Eukaryota</taxon>
        <taxon>Sar</taxon>
        <taxon>Stramenopiles</taxon>
        <taxon>Bigyra</taxon>
        <taxon>Labyrinthulomycetes</taxon>
        <taxon>Thraustochytrida</taxon>
        <taxon>Thraustochytriidae</taxon>
        <taxon>Hondaea</taxon>
    </lineage>
</organism>
<keyword evidence="2" id="KW-0723">Serine/threonine-protein kinase</keyword>
<dbReference type="GO" id="GO:0004674">
    <property type="term" value="F:protein serine/threonine kinase activity"/>
    <property type="evidence" value="ECO:0007669"/>
    <property type="project" value="UniProtKB-KW"/>
</dbReference>
<keyword evidence="7" id="KW-0067">ATP-binding</keyword>
<dbReference type="Gene3D" id="3.30.200.20">
    <property type="entry name" value="Phosphorylase Kinase, domain 1"/>
    <property type="match status" value="1"/>
</dbReference>
<feature type="domain" description="Protein kinase" evidence="11">
    <location>
        <begin position="80"/>
        <end position="370"/>
    </location>
</feature>
<keyword evidence="13" id="KW-1185">Reference proteome</keyword>
<reference evidence="12 13" key="1">
    <citation type="submission" date="2017-12" db="EMBL/GenBank/DDBJ databases">
        <title>Sequencing, de novo assembly and annotation of complete genome of a new Thraustochytrid species, strain FCC1311.</title>
        <authorList>
            <person name="Sedici K."/>
            <person name="Godart F."/>
            <person name="Aiese Cigliano R."/>
            <person name="Sanseverino W."/>
            <person name="Barakat M."/>
            <person name="Ortet P."/>
            <person name="Marechal E."/>
            <person name="Cagnac O."/>
            <person name="Amato A."/>
        </authorList>
    </citation>
    <scope>NUCLEOTIDE SEQUENCE [LARGE SCALE GENOMIC DNA]</scope>
</reference>
<dbReference type="Gene3D" id="1.10.510.10">
    <property type="entry name" value="Transferase(Phosphotransferase) domain 1"/>
    <property type="match status" value="1"/>
</dbReference>
<evidence type="ECO:0000256" key="7">
    <source>
        <dbReference type="ARBA" id="ARBA00022840"/>
    </source>
</evidence>
<evidence type="ECO:0000256" key="2">
    <source>
        <dbReference type="ARBA" id="ARBA00022527"/>
    </source>
</evidence>
<dbReference type="InterPro" id="IPR008271">
    <property type="entry name" value="Ser/Thr_kinase_AS"/>
</dbReference>
<protein>
    <recommendedName>
        <fullName evidence="1">non-specific serine/threonine protein kinase</fullName>
        <ecNumber evidence="1">2.7.11.1</ecNumber>
    </recommendedName>
</protein>
<feature type="compositionally biased region" description="Low complexity" evidence="10">
    <location>
        <begin position="12"/>
        <end position="23"/>
    </location>
</feature>
<comment type="caution">
    <text evidence="12">The sequence shown here is derived from an EMBL/GenBank/DDBJ whole genome shotgun (WGS) entry which is preliminary data.</text>
</comment>
<dbReference type="PANTHER" id="PTHR24351">
    <property type="entry name" value="RIBOSOMAL PROTEIN S6 KINASE"/>
    <property type="match status" value="1"/>
</dbReference>
<gene>
    <name evidence="12" type="ORF">FCC1311_036062</name>
</gene>
<dbReference type="Pfam" id="PF00069">
    <property type="entry name" value="Pkinase"/>
    <property type="match status" value="1"/>
</dbReference>
<comment type="catalytic activity">
    <reaction evidence="9">
        <text>L-seryl-[protein] + ATP = O-phospho-L-seryl-[protein] + ADP + H(+)</text>
        <dbReference type="Rhea" id="RHEA:17989"/>
        <dbReference type="Rhea" id="RHEA-COMP:9863"/>
        <dbReference type="Rhea" id="RHEA-COMP:11604"/>
        <dbReference type="ChEBI" id="CHEBI:15378"/>
        <dbReference type="ChEBI" id="CHEBI:29999"/>
        <dbReference type="ChEBI" id="CHEBI:30616"/>
        <dbReference type="ChEBI" id="CHEBI:83421"/>
        <dbReference type="ChEBI" id="CHEBI:456216"/>
        <dbReference type="EC" id="2.7.11.1"/>
    </reaction>
</comment>
<dbReference type="InterPro" id="IPR000719">
    <property type="entry name" value="Prot_kinase_dom"/>
</dbReference>
<dbReference type="InParanoid" id="A0A2R5GHN1"/>
<evidence type="ECO:0000256" key="3">
    <source>
        <dbReference type="ARBA" id="ARBA00022553"/>
    </source>
</evidence>
<name>A0A2R5GHN1_9STRA</name>
<dbReference type="EMBL" id="BEYU01000030">
    <property type="protein sequence ID" value="GBG27384.1"/>
    <property type="molecule type" value="Genomic_DNA"/>
</dbReference>
<comment type="catalytic activity">
    <reaction evidence="8">
        <text>L-threonyl-[protein] + ATP = O-phospho-L-threonyl-[protein] + ADP + H(+)</text>
        <dbReference type="Rhea" id="RHEA:46608"/>
        <dbReference type="Rhea" id="RHEA-COMP:11060"/>
        <dbReference type="Rhea" id="RHEA-COMP:11605"/>
        <dbReference type="ChEBI" id="CHEBI:15378"/>
        <dbReference type="ChEBI" id="CHEBI:30013"/>
        <dbReference type="ChEBI" id="CHEBI:30616"/>
        <dbReference type="ChEBI" id="CHEBI:61977"/>
        <dbReference type="ChEBI" id="CHEBI:456216"/>
        <dbReference type="EC" id="2.7.11.1"/>
    </reaction>
</comment>
<dbReference type="PROSITE" id="PS00108">
    <property type="entry name" value="PROTEIN_KINASE_ST"/>
    <property type="match status" value="1"/>
</dbReference>
<dbReference type="EC" id="2.7.11.1" evidence="1"/>
<dbReference type="GO" id="GO:0005524">
    <property type="term" value="F:ATP binding"/>
    <property type="evidence" value="ECO:0007669"/>
    <property type="project" value="UniProtKB-KW"/>
</dbReference>
<evidence type="ECO:0000256" key="9">
    <source>
        <dbReference type="ARBA" id="ARBA00048679"/>
    </source>
</evidence>
<feature type="region of interest" description="Disordered" evidence="10">
    <location>
        <begin position="56"/>
        <end position="75"/>
    </location>
</feature>
<evidence type="ECO:0000256" key="8">
    <source>
        <dbReference type="ARBA" id="ARBA00047899"/>
    </source>
</evidence>
<sequence length="395" mass="43057">MLRKRESSSSTLQQQLQQQQLQQELSNAESDASGDGDSATPSGTEAANGAGQIAQALSPSTDSAEPFCEGLDGDDQTPDGCAVHALQEGAYARIFVAHAPNSLEGADLIAIKEFKNTPQAREESRRELEALQILWGGNLSNNSNNNSNGNGEESIGVFVIKLLFVNDEGPHAPLRFGLEFCPAGDLFTLIREQDLSEVDIAFYVAEIAVALEYVHAHGIVHGDLKPENVCIAANGHIRLIDFGVSSRILDASPDDDLQFVERGKRLVVTSSGTLDYASPEQIMRMLHSFEADWWSLGVVLYEMIFGDVPFTNPDREACAVDICTVPIAFPSDVEASDAVCHLTSCLLHKDRRHRLGFAAGLAELQNHPFFSWVDWNILEIQGYQPPFLVSDSGED</sequence>
<dbReference type="Proteomes" id="UP000241890">
    <property type="component" value="Unassembled WGS sequence"/>
</dbReference>
<feature type="region of interest" description="Disordered" evidence="10">
    <location>
        <begin position="1"/>
        <end position="51"/>
    </location>
</feature>
<evidence type="ECO:0000256" key="10">
    <source>
        <dbReference type="SAM" id="MobiDB-lite"/>
    </source>
</evidence>
<keyword evidence="4" id="KW-0808">Transferase</keyword>
<proteinExistence type="predicted"/>
<evidence type="ECO:0000313" key="13">
    <source>
        <dbReference type="Proteomes" id="UP000241890"/>
    </source>
</evidence>
<evidence type="ECO:0000256" key="5">
    <source>
        <dbReference type="ARBA" id="ARBA00022741"/>
    </source>
</evidence>
<keyword evidence="3" id="KW-0597">Phosphoprotein</keyword>
<dbReference type="InterPro" id="IPR011009">
    <property type="entry name" value="Kinase-like_dom_sf"/>
</dbReference>
<evidence type="ECO:0000256" key="4">
    <source>
        <dbReference type="ARBA" id="ARBA00022679"/>
    </source>
</evidence>